<evidence type="ECO:0000256" key="1">
    <source>
        <dbReference type="ARBA" id="ARBA00000086"/>
    </source>
</evidence>
<dbReference type="GO" id="GO:0006289">
    <property type="term" value="P:nucleotide-excision repair"/>
    <property type="evidence" value="ECO:0007669"/>
    <property type="project" value="InterPro"/>
</dbReference>
<feature type="domain" description="HhH-GPD" evidence="7">
    <location>
        <begin position="138"/>
        <end position="303"/>
    </location>
</feature>
<proteinExistence type="inferred from homology"/>
<dbReference type="OrthoDB" id="9785929at2"/>
<dbReference type="PANTHER" id="PTHR43003:SF12">
    <property type="entry name" value="DNA-3-METHYLADENINE GLYCOSYLASE"/>
    <property type="match status" value="1"/>
</dbReference>
<protein>
    <recommendedName>
        <fullName evidence="3">DNA-3-methyladenine glycosylase II</fullName>
        <ecNumber evidence="3">3.2.2.21</ecNumber>
    </recommendedName>
</protein>
<keyword evidence="6" id="KW-0234">DNA repair</keyword>
<gene>
    <name evidence="8" type="ORF">SAMN05661044_00854</name>
</gene>
<comment type="similarity">
    <text evidence="2">Belongs to the alkylbase DNA glycosidase AlkA family.</text>
</comment>
<sequence length="307" mass="35736">MLNQKDDCIESITIPYGNHVDYDECLWFLNRNFDDCLHVIHEKGIRKAIKFNNDLLLLEITGDIGCLRATVLVGNVTENIKRQIIEFITEWFDLARDLTPFYKLLEGHRILAYMSKEYYGLRLVGIPDLFEALAWSIIGQQINLSFAYKLKRRLVEQYGDFISYGNTRYYIFPDYSTLAKAKLADLKDMQFSSRKGEYLIELASTFDNNILSKDFLLGLPDMMVRQKVLTDLRGIGIWTANYTLMKCLREPSSIPYGDAGLLNALVNHQIIKEKGDLKKIEHFFTQFVGWESYVVFYLWRSLAIKNN</sequence>
<dbReference type="STRING" id="407022.SAMN05661044_00854"/>
<accession>A0A1H7IWN2</accession>
<dbReference type="InterPro" id="IPR012904">
    <property type="entry name" value="OGG_N"/>
</dbReference>
<dbReference type="FunFam" id="1.10.340.30:FF:000004">
    <property type="entry name" value="DNA-3-methyladenine glycosylase II"/>
    <property type="match status" value="1"/>
</dbReference>
<dbReference type="GO" id="GO:0008725">
    <property type="term" value="F:DNA-3-methyladenine glycosylase activity"/>
    <property type="evidence" value="ECO:0007669"/>
    <property type="project" value="TreeGrafter"/>
</dbReference>
<reference evidence="9" key="1">
    <citation type="submission" date="2016-10" db="EMBL/GenBank/DDBJ databases">
        <authorList>
            <person name="Varghese N."/>
            <person name="Submissions S."/>
        </authorList>
    </citation>
    <scope>NUCLEOTIDE SEQUENCE [LARGE SCALE GENOMIC DNA]</scope>
    <source>
        <strain evidence="9">DSM 18733</strain>
    </source>
</reference>
<evidence type="ECO:0000256" key="6">
    <source>
        <dbReference type="ARBA" id="ARBA00023204"/>
    </source>
</evidence>
<dbReference type="EC" id="3.2.2.21" evidence="3"/>
<dbReference type="InterPro" id="IPR051912">
    <property type="entry name" value="Alkylbase_DNA_Glycosylase/TA"/>
</dbReference>
<dbReference type="Gene3D" id="1.10.340.30">
    <property type="entry name" value="Hypothetical protein, domain 2"/>
    <property type="match status" value="1"/>
</dbReference>
<dbReference type="PANTHER" id="PTHR43003">
    <property type="entry name" value="DNA-3-METHYLADENINE GLYCOSYLASE"/>
    <property type="match status" value="1"/>
</dbReference>
<dbReference type="InterPro" id="IPR037046">
    <property type="entry name" value="AlkA_N_sf"/>
</dbReference>
<comment type="catalytic activity">
    <reaction evidence="1">
        <text>Hydrolysis of alkylated DNA, releasing 3-methyladenine, 3-methylguanine, 7-methylguanine and 7-methyladenine.</text>
        <dbReference type="EC" id="3.2.2.21"/>
    </reaction>
</comment>
<dbReference type="GO" id="GO:0005737">
    <property type="term" value="C:cytoplasm"/>
    <property type="evidence" value="ECO:0007669"/>
    <property type="project" value="TreeGrafter"/>
</dbReference>
<name>A0A1H7IWN2_OLID1</name>
<evidence type="ECO:0000313" key="9">
    <source>
        <dbReference type="Proteomes" id="UP000199421"/>
    </source>
</evidence>
<dbReference type="GO" id="GO:0006285">
    <property type="term" value="P:base-excision repair, AP site formation"/>
    <property type="evidence" value="ECO:0007669"/>
    <property type="project" value="TreeGrafter"/>
</dbReference>
<dbReference type="GO" id="GO:0006307">
    <property type="term" value="P:DNA alkylation repair"/>
    <property type="evidence" value="ECO:0007669"/>
    <property type="project" value="TreeGrafter"/>
</dbReference>
<evidence type="ECO:0000256" key="2">
    <source>
        <dbReference type="ARBA" id="ARBA00010817"/>
    </source>
</evidence>
<dbReference type="AlphaFoldDB" id="A0A1H7IWN2"/>
<dbReference type="Gene3D" id="3.30.310.20">
    <property type="entry name" value="DNA-3-methyladenine glycosylase AlkA, N-terminal domain"/>
    <property type="match status" value="1"/>
</dbReference>
<dbReference type="GO" id="GO:0043916">
    <property type="term" value="F:DNA-7-methylguanine glycosylase activity"/>
    <property type="evidence" value="ECO:0007669"/>
    <property type="project" value="TreeGrafter"/>
</dbReference>
<keyword evidence="9" id="KW-1185">Reference proteome</keyword>
<dbReference type="SMART" id="SM00478">
    <property type="entry name" value="ENDO3c"/>
    <property type="match status" value="1"/>
</dbReference>
<evidence type="ECO:0000259" key="7">
    <source>
        <dbReference type="SMART" id="SM00478"/>
    </source>
</evidence>
<organism evidence="8 9">
    <name type="scientific">Olivibacter domesticus</name>
    <name type="common">Pseudosphingobacterium domesticum</name>
    <dbReference type="NCBI Taxonomy" id="407022"/>
    <lineage>
        <taxon>Bacteria</taxon>
        <taxon>Pseudomonadati</taxon>
        <taxon>Bacteroidota</taxon>
        <taxon>Sphingobacteriia</taxon>
        <taxon>Sphingobacteriales</taxon>
        <taxon>Sphingobacteriaceae</taxon>
        <taxon>Olivibacter</taxon>
    </lineage>
</organism>
<dbReference type="CDD" id="cd00056">
    <property type="entry name" value="ENDO3c"/>
    <property type="match status" value="1"/>
</dbReference>
<dbReference type="Pfam" id="PF07934">
    <property type="entry name" value="OGG_N"/>
    <property type="match status" value="1"/>
</dbReference>
<dbReference type="EMBL" id="FOAF01000001">
    <property type="protein sequence ID" value="SEK66788.1"/>
    <property type="molecule type" value="Genomic_DNA"/>
</dbReference>
<dbReference type="InterPro" id="IPR003265">
    <property type="entry name" value="HhH-GPD_domain"/>
</dbReference>
<evidence type="ECO:0000256" key="5">
    <source>
        <dbReference type="ARBA" id="ARBA00022801"/>
    </source>
</evidence>
<evidence type="ECO:0000313" key="8">
    <source>
        <dbReference type="EMBL" id="SEK66788.1"/>
    </source>
</evidence>
<dbReference type="GO" id="GO:0008534">
    <property type="term" value="F:oxidized purine nucleobase lesion DNA N-glycosylase activity"/>
    <property type="evidence" value="ECO:0007669"/>
    <property type="project" value="InterPro"/>
</dbReference>
<evidence type="ECO:0000256" key="3">
    <source>
        <dbReference type="ARBA" id="ARBA00012000"/>
    </source>
</evidence>
<dbReference type="GO" id="GO:0032131">
    <property type="term" value="F:alkylated DNA binding"/>
    <property type="evidence" value="ECO:0007669"/>
    <property type="project" value="TreeGrafter"/>
</dbReference>
<dbReference type="RefSeq" id="WP_093318718.1">
    <property type="nucleotide sequence ID" value="NZ_FOAF01000001.1"/>
</dbReference>
<dbReference type="InterPro" id="IPR011257">
    <property type="entry name" value="DNA_glycosylase"/>
</dbReference>
<evidence type="ECO:0000256" key="4">
    <source>
        <dbReference type="ARBA" id="ARBA00022763"/>
    </source>
</evidence>
<dbReference type="SUPFAM" id="SSF48150">
    <property type="entry name" value="DNA-glycosylase"/>
    <property type="match status" value="1"/>
</dbReference>
<keyword evidence="4" id="KW-0227">DNA damage</keyword>
<dbReference type="Pfam" id="PF00730">
    <property type="entry name" value="HhH-GPD"/>
    <property type="match status" value="1"/>
</dbReference>
<dbReference type="Proteomes" id="UP000199421">
    <property type="component" value="Unassembled WGS sequence"/>
</dbReference>
<keyword evidence="5" id="KW-0378">Hydrolase</keyword>
<dbReference type="GO" id="GO:0032993">
    <property type="term" value="C:protein-DNA complex"/>
    <property type="evidence" value="ECO:0007669"/>
    <property type="project" value="TreeGrafter"/>
</dbReference>